<accession>A0A8C6WVM6</accession>
<dbReference type="SUPFAM" id="SSF53335">
    <property type="entry name" value="S-adenosyl-L-methionine-dependent methyltransferases"/>
    <property type="match status" value="1"/>
</dbReference>
<evidence type="ECO:0000313" key="3">
    <source>
        <dbReference type="Proteomes" id="UP000694523"/>
    </source>
</evidence>
<evidence type="ECO:0000313" key="2">
    <source>
        <dbReference type="Ensembl" id="ENSNMLP00000035294.1"/>
    </source>
</evidence>
<dbReference type="Pfam" id="PF08241">
    <property type="entry name" value="Methyltransf_11"/>
    <property type="match status" value="1"/>
</dbReference>
<feature type="domain" description="Methyltransferase type 11" evidence="1">
    <location>
        <begin position="55"/>
        <end position="145"/>
    </location>
</feature>
<dbReference type="InterPro" id="IPR051052">
    <property type="entry name" value="Diverse_substrate_MTase"/>
</dbReference>
<name>A0A8C6WVM6_9GOBI</name>
<dbReference type="Gene3D" id="3.40.50.150">
    <property type="entry name" value="Vaccinia Virus protein VP39"/>
    <property type="match status" value="1"/>
</dbReference>
<sequence length="181" mass="20281">MQHVTNSDTFLEEIKKIMKKVPHSLYTVYGCLLCPYLVSNWPLFIQMSLPAPLAVDVGCGSGQGTVLLAPYFDKVVGMDISPAQLQNAQANQTCPNISYRQCPAEQLPFENGTVDLVTAMTAAHWFDRPRFLEEAYRVLKPGGCLTLLSYTLDMDVEYGDVSEKLKEVCKEVRTYLASQKY</sequence>
<protein>
    <submittedName>
        <fullName evidence="2">Si:ch211-93g23.2</fullName>
    </submittedName>
</protein>
<dbReference type="Ensembl" id="ENSNMLT00000039303.1">
    <property type="protein sequence ID" value="ENSNMLP00000035294.1"/>
    <property type="gene ID" value="ENSNMLG00000021897.1"/>
</dbReference>
<proteinExistence type="predicted"/>
<dbReference type="GO" id="GO:0008757">
    <property type="term" value="F:S-adenosylmethionine-dependent methyltransferase activity"/>
    <property type="evidence" value="ECO:0007669"/>
    <property type="project" value="InterPro"/>
</dbReference>
<dbReference type="AlphaFoldDB" id="A0A8C6WVM6"/>
<dbReference type="PANTHER" id="PTHR44942:SF9">
    <property type="entry name" value="NOVEL PROTEIN-RELATED"/>
    <property type="match status" value="1"/>
</dbReference>
<dbReference type="Proteomes" id="UP000694523">
    <property type="component" value="Unplaced"/>
</dbReference>
<dbReference type="PANTHER" id="PTHR44942">
    <property type="entry name" value="METHYLTRANSF_11 DOMAIN-CONTAINING PROTEIN"/>
    <property type="match status" value="1"/>
</dbReference>
<evidence type="ECO:0000259" key="1">
    <source>
        <dbReference type="Pfam" id="PF08241"/>
    </source>
</evidence>
<keyword evidence="3" id="KW-1185">Reference proteome</keyword>
<reference evidence="2" key="1">
    <citation type="submission" date="2025-08" db="UniProtKB">
        <authorList>
            <consortium name="Ensembl"/>
        </authorList>
    </citation>
    <scope>IDENTIFICATION</scope>
</reference>
<organism evidence="2 3">
    <name type="scientific">Neogobius melanostomus</name>
    <name type="common">round goby</name>
    <dbReference type="NCBI Taxonomy" id="47308"/>
    <lineage>
        <taxon>Eukaryota</taxon>
        <taxon>Metazoa</taxon>
        <taxon>Chordata</taxon>
        <taxon>Craniata</taxon>
        <taxon>Vertebrata</taxon>
        <taxon>Euteleostomi</taxon>
        <taxon>Actinopterygii</taxon>
        <taxon>Neopterygii</taxon>
        <taxon>Teleostei</taxon>
        <taxon>Neoteleostei</taxon>
        <taxon>Acanthomorphata</taxon>
        <taxon>Gobiaria</taxon>
        <taxon>Gobiiformes</taxon>
        <taxon>Gobioidei</taxon>
        <taxon>Gobiidae</taxon>
        <taxon>Benthophilinae</taxon>
        <taxon>Neogobiini</taxon>
        <taxon>Neogobius</taxon>
    </lineage>
</organism>
<dbReference type="CDD" id="cd02440">
    <property type="entry name" value="AdoMet_MTases"/>
    <property type="match status" value="1"/>
</dbReference>
<dbReference type="InterPro" id="IPR029063">
    <property type="entry name" value="SAM-dependent_MTases_sf"/>
</dbReference>
<dbReference type="InterPro" id="IPR013216">
    <property type="entry name" value="Methyltransf_11"/>
</dbReference>
<reference evidence="2" key="2">
    <citation type="submission" date="2025-09" db="UniProtKB">
        <authorList>
            <consortium name="Ensembl"/>
        </authorList>
    </citation>
    <scope>IDENTIFICATION</scope>
</reference>